<reference evidence="2" key="2">
    <citation type="submission" date="2023-05" db="EMBL/GenBank/DDBJ databases">
        <authorList>
            <consortium name="Lawrence Berkeley National Laboratory"/>
            <person name="Steindorff A."/>
            <person name="Hensen N."/>
            <person name="Bonometti L."/>
            <person name="Westerberg I."/>
            <person name="Brannstrom I.O."/>
            <person name="Guillou S."/>
            <person name="Cros-Aarteil S."/>
            <person name="Calhoun S."/>
            <person name="Haridas S."/>
            <person name="Kuo A."/>
            <person name="Mondo S."/>
            <person name="Pangilinan J."/>
            <person name="Riley R."/>
            <person name="Labutti K."/>
            <person name="Andreopoulos B."/>
            <person name="Lipzen A."/>
            <person name="Chen C."/>
            <person name="Yanf M."/>
            <person name="Daum C."/>
            <person name="Ng V."/>
            <person name="Clum A."/>
            <person name="Ohm R."/>
            <person name="Martin F."/>
            <person name="Silar P."/>
            <person name="Natvig D."/>
            <person name="Lalanne C."/>
            <person name="Gautier V."/>
            <person name="Ament-Velasquez S.L."/>
            <person name="Kruys A."/>
            <person name="Hutchinson M.I."/>
            <person name="Powell A.J."/>
            <person name="Barry K."/>
            <person name="Miller A.N."/>
            <person name="Grigoriev I.V."/>
            <person name="Debuchy R."/>
            <person name="Gladieux P."/>
            <person name="Thoren M.H."/>
            <person name="Johannesson H."/>
        </authorList>
    </citation>
    <scope>NUCLEOTIDE SEQUENCE</scope>
    <source>
        <strain evidence="2">PSN309</strain>
    </source>
</reference>
<evidence type="ECO:0000313" key="2">
    <source>
        <dbReference type="EMBL" id="KAK4191401.1"/>
    </source>
</evidence>
<accession>A0AAN6X188</accession>
<evidence type="ECO:0000256" key="1">
    <source>
        <dbReference type="SAM" id="SignalP"/>
    </source>
</evidence>
<reference evidence="2" key="1">
    <citation type="journal article" date="2023" name="Mol. Phylogenet. Evol.">
        <title>Genome-scale phylogeny and comparative genomics of the fungal order Sordariales.</title>
        <authorList>
            <person name="Hensen N."/>
            <person name="Bonometti L."/>
            <person name="Westerberg I."/>
            <person name="Brannstrom I.O."/>
            <person name="Guillou S."/>
            <person name="Cros-Aarteil S."/>
            <person name="Calhoun S."/>
            <person name="Haridas S."/>
            <person name="Kuo A."/>
            <person name="Mondo S."/>
            <person name="Pangilinan J."/>
            <person name="Riley R."/>
            <person name="LaButti K."/>
            <person name="Andreopoulos B."/>
            <person name="Lipzen A."/>
            <person name="Chen C."/>
            <person name="Yan M."/>
            <person name="Daum C."/>
            <person name="Ng V."/>
            <person name="Clum A."/>
            <person name="Steindorff A."/>
            <person name="Ohm R.A."/>
            <person name="Martin F."/>
            <person name="Silar P."/>
            <person name="Natvig D.O."/>
            <person name="Lalanne C."/>
            <person name="Gautier V."/>
            <person name="Ament-Velasquez S.L."/>
            <person name="Kruys A."/>
            <person name="Hutchinson M.I."/>
            <person name="Powell A.J."/>
            <person name="Barry K."/>
            <person name="Miller A.N."/>
            <person name="Grigoriev I.V."/>
            <person name="Debuchy R."/>
            <person name="Gladieux P."/>
            <person name="Hiltunen Thoren M."/>
            <person name="Johannesson H."/>
        </authorList>
    </citation>
    <scope>NUCLEOTIDE SEQUENCE</scope>
    <source>
        <strain evidence="2">PSN309</strain>
    </source>
</reference>
<feature type="signal peptide" evidence="1">
    <location>
        <begin position="1"/>
        <end position="21"/>
    </location>
</feature>
<evidence type="ECO:0000313" key="3">
    <source>
        <dbReference type="Proteomes" id="UP001302126"/>
    </source>
</evidence>
<dbReference type="Proteomes" id="UP001302126">
    <property type="component" value="Unassembled WGS sequence"/>
</dbReference>
<name>A0AAN6X188_9PEZI</name>
<dbReference type="EMBL" id="MU864359">
    <property type="protein sequence ID" value="KAK4191401.1"/>
    <property type="molecule type" value="Genomic_DNA"/>
</dbReference>
<proteinExistence type="predicted"/>
<keyword evidence="3" id="KW-1185">Reference proteome</keyword>
<organism evidence="2 3">
    <name type="scientific">Podospora australis</name>
    <dbReference type="NCBI Taxonomy" id="1536484"/>
    <lineage>
        <taxon>Eukaryota</taxon>
        <taxon>Fungi</taxon>
        <taxon>Dikarya</taxon>
        <taxon>Ascomycota</taxon>
        <taxon>Pezizomycotina</taxon>
        <taxon>Sordariomycetes</taxon>
        <taxon>Sordariomycetidae</taxon>
        <taxon>Sordariales</taxon>
        <taxon>Podosporaceae</taxon>
        <taxon>Podospora</taxon>
    </lineage>
</organism>
<keyword evidence="1" id="KW-0732">Signal</keyword>
<gene>
    <name evidence="2" type="ORF">QBC35DRAFT_12146</name>
</gene>
<feature type="chain" id="PRO_5042890823" evidence="1">
    <location>
        <begin position="22"/>
        <end position="216"/>
    </location>
</feature>
<dbReference type="AlphaFoldDB" id="A0AAN6X188"/>
<sequence length="216" mass="23638">MVPVTQSLGLLINLLWDHGIATFSYKSGPLQSRSCFGMSRAHLRNQTIQCDIEPGSLRGTNHALQHSVVLLRAFCSRLLLIVFGDNNCCGEGPVRCLRQVQQLAFQEGCGMDDLSDFPSPTLSPLSPTISYDAPSTAEMGRRGARGISHWHRARGGQHSSQSAILLHVYPRRSLPDQVGQASTINFQFADFDRTSPFVLERGDAPAKHAASNRHSG</sequence>
<comment type="caution">
    <text evidence="2">The sequence shown here is derived from an EMBL/GenBank/DDBJ whole genome shotgun (WGS) entry which is preliminary data.</text>
</comment>
<protein>
    <submittedName>
        <fullName evidence="2">Uncharacterized protein</fullName>
    </submittedName>
</protein>